<dbReference type="InterPro" id="IPR002156">
    <property type="entry name" value="RNaseH_domain"/>
</dbReference>
<evidence type="ECO:0000259" key="1">
    <source>
        <dbReference type="Pfam" id="PF13456"/>
    </source>
</evidence>
<name>Q8RUE6_ARATH</name>
<dbReference type="GO" id="GO:0004523">
    <property type="term" value="F:RNA-DNA hybrid ribonuclease activity"/>
    <property type="evidence" value="ECO:0007669"/>
    <property type="project" value="InterPro"/>
</dbReference>
<reference evidence="2" key="2">
    <citation type="submission" date="2000-03" db="EMBL/GenBank/DDBJ databases">
        <authorList>
            <person name="Lin X."/>
            <person name="Kaul S."/>
            <person name="Shea T.P."/>
            <person name="Fujii C.Y."/>
            <person name="Shen M."/>
            <person name="VanAken S.E."/>
            <person name="Barnstead M.E."/>
            <person name="Mason T.M."/>
            <person name="Bowman C.L."/>
            <person name="Ronning C.M."/>
            <person name="Benito M.-I."/>
            <person name="Carrera A.J."/>
            <person name="Creasy T.H."/>
            <person name="Buell C.R."/>
            <person name="Town C.D."/>
            <person name="Nierman W.C."/>
            <person name="Fraser C.M."/>
            <person name="Venter J.C."/>
        </authorList>
    </citation>
    <scope>NUCLEOTIDE SEQUENCE</scope>
</reference>
<organism evidence="2">
    <name type="scientific">Arabidopsis thaliana</name>
    <name type="common">Mouse-ear cress</name>
    <dbReference type="NCBI Taxonomy" id="3702"/>
    <lineage>
        <taxon>Eukaryota</taxon>
        <taxon>Viridiplantae</taxon>
        <taxon>Streptophyta</taxon>
        <taxon>Embryophyta</taxon>
        <taxon>Tracheophyta</taxon>
        <taxon>Spermatophyta</taxon>
        <taxon>Magnoliopsida</taxon>
        <taxon>eudicotyledons</taxon>
        <taxon>Gunneridae</taxon>
        <taxon>Pentapetalae</taxon>
        <taxon>rosids</taxon>
        <taxon>malvids</taxon>
        <taxon>Brassicales</taxon>
        <taxon>Brassicaceae</taxon>
        <taxon>Camelineae</taxon>
        <taxon>Arabidopsis</taxon>
    </lineage>
</organism>
<reference key="1">
    <citation type="journal article" date="1999" name="Nature">
        <title>Sequence and analysis of chromosome 2 of the plant Arabidopsis thaliana.</title>
        <authorList>
            <person name="Lin X."/>
            <person name="Kaul S."/>
            <person name="Rounsley S."/>
            <person name="Shea T.P."/>
            <person name="Benito M.I."/>
            <person name="Town C.D."/>
            <person name="Fujii C.Y."/>
            <person name="Mason T."/>
            <person name="Bowman C.L."/>
            <person name="Barnstead M."/>
            <person name="Feldblyum T.V."/>
            <person name="Buell C.R."/>
            <person name="Ketchum K.A."/>
            <person name="Lee J."/>
            <person name="Ronning C.M."/>
            <person name="Koo H.L."/>
            <person name="Moffat K.S."/>
            <person name="Cronin L.A."/>
            <person name="Shen M."/>
            <person name="Pai G."/>
            <person name="Van Aken S."/>
            <person name="Umayam L."/>
            <person name="Tallon L.J."/>
            <person name="Gill J.E."/>
            <person name="Adams M.D."/>
            <person name="Carrera A.J."/>
            <person name="Creasy T.H."/>
            <person name="Goodman H.M."/>
            <person name="Somerville C.R."/>
            <person name="Copenhaver G.P."/>
            <person name="Preuss D."/>
            <person name="Nierman W.C."/>
            <person name="White O."/>
            <person name="Eisen J.A."/>
            <person name="Salzberg S.L."/>
            <person name="Fraser C.M."/>
            <person name="Venter J.C."/>
        </authorList>
    </citation>
    <scope>NUCLEOTIDE SEQUENCE [LARGE SCALE GENOMIC DNA]</scope>
    <source>
        <strain>cv. Columbia</strain>
    </source>
</reference>
<reference evidence="2" key="3">
    <citation type="submission" date="2002-02" db="EMBL/GenBank/DDBJ databases">
        <authorList>
            <person name="Town C.D."/>
            <person name="Kaul S."/>
        </authorList>
    </citation>
    <scope>NUCLEOTIDE SEQUENCE</scope>
</reference>
<dbReference type="EMBL" id="AC006233">
    <property type="protein sequence ID" value="AAM15193.1"/>
    <property type="molecule type" value="Genomic_DNA"/>
</dbReference>
<evidence type="ECO:0000313" key="2">
    <source>
        <dbReference type="EMBL" id="AAM15180.1"/>
    </source>
</evidence>
<dbReference type="EMBL" id="AC006232">
    <property type="protein sequence ID" value="AAM15180.1"/>
    <property type="molecule type" value="Genomic_DNA"/>
</dbReference>
<protein>
    <submittedName>
        <fullName evidence="2">Putative reverse transcriptase</fullName>
    </submittedName>
</protein>
<dbReference type="Pfam" id="PF13456">
    <property type="entry name" value="RVT_3"/>
    <property type="match status" value="1"/>
</dbReference>
<proteinExistence type="predicted"/>
<sequence>MEVMFFCQEVVETREHLFFSRPYSTQVWSALTQDMLGLWFTTRWESLIPLIMASTTPQVSQASHLGISKLLLASDLQQLVKALNGAPHPMKLRGILHDILHISLTFAEISFGFVKRKNNLKEDALSKAALNSISSGPI</sequence>
<accession>Q8RUE6</accession>
<keyword evidence="2" id="KW-0695">RNA-directed DNA polymerase</keyword>
<dbReference type="GO" id="GO:0003676">
    <property type="term" value="F:nucleic acid binding"/>
    <property type="evidence" value="ECO:0007669"/>
    <property type="project" value="InterPro"/>
</dbReference>
<dbReference type="GO" id="GO:0003964">
    <property type="term" value="F:RNA-directed DNA polymerase activity"/>
    <property type="evidence" value="ECO:0007669"/>
    <property type="project" value="UniProtKB-KW"/>
</dbReference>
<keyword evidence="2" id="KW-0548">Nucleotidyltransferase</keyword>
<feature type="domain" description="RNase H type-1" evidence="1">
    <location>
        <begin position="61"/>
        <end position="128"/>
    </location>
</feature>
<dbReference type="AlphaFoldDB" id="Q8RUE6"/>
<keyword evidence="2" id="KW-0808">Transferase</keyword>